<name>B6TW55_MAIZE</name>
<proteinExistence type="evidence at transcript level"/>
<sequence length="105" mass="11902">MHIDRIILVLDSRLNICIYILALGSHIIISIILERPSDWCGYVERPLHDCNILVANVVSRSELGTTGLKTLTREVMGVLIDTPKHVTPGRWARRLLAHTGLVRRR</sequence>
<accession>B6TW55</accession>
<evidence type="ECO:0000313" key="1">
    <source>
        <dbReference type="EMBL" id="ACG41338.1"/>
    </source>
</evidence>
<dbReference type="AlphaFoldDB" id="B6TW55"/>
<dbReference type="EMBL" id="EU969220">
    <property type="protein sequence ID" value="ACG41338.1"/>
    <property type="molecule type" value="mRNA"/>
</dbReference>
<organism evidence="1">
    <name type="scientific">Zea mays</name>
    <name type="common">Maize</name>
    <dbReference type="NCBI Taxonomy" id="4577"/>
    <lineage>
        <taxon>Eukaryota</taxon>
        <taxon>Viridiplantae</taxon>
        <taxon>Streptophyta</taxon>
        <taxon>Embryophyta</taxon>
        <taxon>Tracheophyta</taxon>
        <taxon>Spermatophyta</taxon>
        <taxon>Magnoliopsida</taxon>
        <taxon>Liliopsida</taxon>
        <taxon>Poales</taxon>
        <taxon>Poaceae</taxon>
        <taxon>PACMAD clade</taxon>
        <taxon>Panicoideae</taxon>
        <taxon>Andropogonodae</taxon>
        <taxon>Andropogoneae</taxon>
        <taxon>Tripsacinae</taxon>
        <taxon>Zea</taxon>
    </lineage>
</organism>
<reference evidence="1" key="1">
    <citation type="journal article" date="2009" name="Plant Mol. Biol.">
        <title>Insights into corn genes derived from large-scale cDNA sequencing.</title>
        <authorList>
            <person name="Alexandrov N.N."/>
            <person name="Brover V.V."/>
            <person name="Freidin S."/>
            <person name="Troukhan M.E."/>
            <person name="Tatarinova T.V."/>
            <person name="Zhang H."/>
            <person name="Swaller T.J."/>
            <person name="Lu Y.P."/>
            <person name="Bouck J."/>
            <person name="Flavell R.B."/>
            <person name="Feldmann K.A."/>
        </authorList>
    </citation>
    <scope>NUCLEOTIDE SEQUENCE</scope>
</reference>
<protein>
    <submittedName>
        <fullName evidence="1">Uncharacterized protein</fullName>
    </submittedName>
</protein>